<dbReference type="EMBL" id="BMQA01000004">
    <property type="protein sequence ID" value="GGJ05953.1"/>
    <property type="molecule type" value="Genomic_DNA"/>
</dbReference>
<evidence type="ECO:0000313" key="4">
    <source>
        <dbReference type="Proteomes" id="UP000657574"/>
    </source>
</evidence>
<reference evidence="3" key="1">
    <citation type="journal article" date="2014" name="Int. J. Syst. Evol. Microbiol.">
        <title>Complete genome sequence of Corynebacterium casei LMG S-19264T (=DSM 44701T), isolated from a smear-ripened cheese.</title>
        <authorList>
            <consortium name="US DOE Joint Genome Institute (JGI-PGF)"/>
            <person name="Walter F."/>
            <person name="Albersmeier A."/>
            <person name="Kalinowski J."/>
            <person name="Ruckert C."/>
        </authorList>
    </citation>
    <scope>NUCLEOTIDE SEQUENCE</scope>
    <source>
        <strain evidence="3">JCM 3086</strain>
    </source>
</reference>
<feature type="region of interest" description="Disordered" evidence="1">
    <location>
        <begin position="155"/>
        <end position="180"/>
    </location>
</feature>
<gene>
    <name evidence="3" type="ORF">GCM10010121_015470</name>
</gene>
<accession>A0A917K9P6</accession>
<name>A0A917K9P6_9ACTN</name>
<sequence length="220" mass="21944">MRVAPGAHWLAIRLHGRFPTLGGAWDVPPTVPPEGTPMRTTRILLRSGPVLAAAALPIGLAGPSGAATGISVSTSGSTVSVVTSACAQNNGSWGNASLLNSSQTNFAQGRQSALAGTTISQSAAWSNVSPGTYSVIVVCSNGNTAGTQSVIVSPGSAPTIPSTTAPKPTSSPSRGVAGGLGGATRDYGPLTLGIGAALVGSGVIATGWYVRKRRSKPYRP</sequence>
<keyword evidence="4" id="KW-1185">Reference proteome</keyword>
<feature type="compositionally biased region" description="Low complexity" evidence="1">
    <location>
        <begin position="155"/>
        <end position="173"/>
    </location>
</feature>
<dbReference type="AlphaFoldDB" id="A0A917K9P6"/>
<keyword evidence="2" id="KW-1133">Transmembrane helix</keyword>
<protein>
    <submittedName>
        <fullName evidence="3">Uncharacterized protein</fullName>
    </submittedName>
</protein>
<feature type="transmembrane region" description="Helical" evidence="2">
    <location>
        <begin position="190"/>
        <end position="210"/>
    </location>
</feature>
<comment type="caution">
    <text evidence="3">The sequence shown here is derived from an EMBL/GenBank/DDBJ whole genome shotgun (WGS) entry which is preliminary data.</text>
</comment>
<organism evidence="3 4">
    <name type="scientific">Streptomyces brasiliensis</name>
    <dbReference type="NCBI Taxonomy" id="1954"/>
    <lineage>
        <taxon>Bacteria</taxon>
        <taxon>Bacillati</taxon>
        <taxon>Actinomycetota</taxon>
        <taxon>Actinomycetes</taxon>
        <taxon>Kitasatosporales</taxon>
        <taxon>Streptomycetaceae</taxon>
        <taxon>Streptomyces</taxon>
    </lineage>
</organism>
<proteinExistence type="predicted"/>
<keyword evidence="2" id="KW-0812">Transmembrane</keyword>
<keyword evidence="2" id="KW-0472">Membrane</keyword>
<dbReference type="Proteomes" id="UP000657574">
    <property type="component" value="Unassembled WGS sequence"/>
</dbReference>
<evidence type="ECO:0000256" key="1">
    <source>
        <dbReference type="SAM" id="MobiDB-lite"/>
    </source>
</evidence>
<evidence type="ECO:0000313" key="3">
    <source>
        <dbReference type="EMBL" id="GGJ05953.1"/>
    </source>
</evidence>
<evidence type="ECO:0000256" key="2">
    <source>
        <dbReference type="SAM" id="Phobius"/>
    </source>
</evidence>
<reference evidence="3" key="2">
    <citation type="submission" date="2020-09" db="EMBL/GenBank/DDBJ databases">
        <authorList>
            <person name="Sun Q."/>
            <person name="Ohkuma M."/>
        </authorList>
    </citation>
    <scope>NUCLEOTIDE SEQUENCE</scope>
    <source>
        <strain evidence="3">JCM 3086</strain>
    </source>
</reference>